<evidence type="ECO:0000313" key="7">
    <source>
        <dbReference type="Proteomes" id="UP000829069"/>
    </source>
</evidence>
<dbReference type="InterPro" id="IPR050707">
    <property type="entry name" value="HTH_MetabolicPath_Reg"/>
</dbReference>
<dbReference type="EMBL" id="CP093326">
    <property type="protein sequence ID" value="UNK45687.1"/>
    <property type="molecule type" value="Genomic_DNA"/>
</dbReference>
<dbReference type="PROSITE" id="PS51078">
    <property type="entry name" value="ICLR_ED"/>
    <property type="match status" value="1"/>
</dbReference>
<gene>
    <name evidence="6" type="ORF">MNQ99_17505</name>
</gene>
<dbReference type="PANTHER" id="PTHR30136">
    <property type="entry name" value="HELIX-TURN-HELIX TRANSCRIPTIONAL REGULATOR, ICLR FAMILY"/>
    <property type="match status" value="1"/>
</dbReference>
<dbReference type="RefSeq" id="WP_241913878.1">
    <property type="nucleotide sequence ID" value="NZ_CP093326.1"/>
</dbReference>
<dbReference type="InterPro" id="IPR014757">
    <property type="entry name" value="Tscrpt_reg_IclR_C"/>
</dbReference>
<dbReference type="SUPFAM" id="SSF46785">
    <property type="entry name" value="Winged helix' DNA-binding domain"/>
    <property type="match status" value="1"/>
</dbReference>
<evidence type="ECO:0000259" key="5">
    <source>
        <dbReference type="PROSITE" id="PS51078"/>
    </source>
</evidence>
<sequence length="248" mass="27167">MSQTPIRTVGRMVDLIELFDHTTPTRDIRDLVEASGLPKSTVVRLASDLVSRGVLSVDSRGRYSIGATFLRWTLLAERMWRVDEATQEVLQDLVRDLGETATLYVRQDLERTPIASADGRHAVRNVVEIGARMPLTVGASAMVLLSGDLSIIDRLEQRDPTLDADRLRERARQVVENGYAFSEGEREIGAASIATPIRNHNGRVIAALSISGPVSRFTEQARQRALTRLRSAGDLLSNNGIGPVGGLT</sequence>
<dbReference type="Pfam" id="PF09339">
    <property type="entry name" value="HTH_IclR"/>
    <property type="match status" value="1"/>
</dbReference>
<dbReference type="PANTHER" id="PTHR30136:SF39">
    <property type="entry name" value="TRANSCRIPTIONAL REGULATORY PROTEIN"/>
    <property type="match status" value="1"/>
</dbReference>
<protein>
    <submittedName>
        <fullName evidence="6">IclR family transcriptional regulator</fullName>
    </submittedName>
</protein>
<name>A0ABY3W5Y3_9MICC</name>
<keyword evidence="7" id="KW-1185">Reference proteome</keyword>
<dbReference type="InterPro" id="IPR005471">
    <property type="entry name" value="Tscrpt_reg_IclR_N"/>
</dbReference>
<dbReference type="SUPFAM" id="SSF55781">
    <property type="entry name" value="GAF domain-like"/>
    <property type="match status" value="1"/>
</dbReference>
<evidence type="ECO:0000256" key="2">
    <source>
        <dbReference type="ARBA" id="ARBA00023125"/>
    </source>
</evidence>
<dbReference type="Gene3D" id="1.10.10.10">
    <property type="entry name" value="Winged helix-like DNA-binding domain superfamily/Winged helix DNA-binding domain"/>
    <property type="match status" value="1"/>
</dbReference>
<proteinExistence type="predicted"/>
<reference evidence="6 7" key="1">
    <citation type="submission" date="2022-03" db="EMBL/GenBank/DDBJ databases">
        <title>Isotopic signatures of nitrous oxide derived from detoxification processes.</title>
        <authorList>
            <person name="Behrendt U."/>
            <person name="Buchen C."/>
            <person name="Well R."/>
            <person name="Ulrich A."/>
            <person name="Rohe L."/>
            <person name="Kolb S."/>
            <person name="Schloter M."/>
            <person name="Horn M.A."/>
            <person name="Augustin J."/>
        </authorList>
    </citation>
    <scope>NUCLEOTIDE SEQUENCE [LARGE SCALE GENOMIC DNA]</scope>
    <source>
        <strain evidence="6 7">S4-C24</strain>
    </source>
</reference>
<dbReference type="InterPro" id="IPR036388">
    <property type="entry name" value="WH-like_DNA-bd_sf"/>
</dbReference>
<accession>A0ABY3W5Y3</accession>
<evidence type="ECO:0000256" key="1">
    <source>
        <dbReference type="ARBA" id="ARBA00023015"/>
    </source>
</evidence>
<dbReference type="InterPro" id="IPR036390">
    <property type="entry name" value="WH_DNA-bd_sf"/>
</dbReference>
<evidence type="ECO:0000259" key="4">
    <source>
        <dbReference type="PROSITE" id="PS51077"/>
    </source>
</evidence>
<keyword evidence="1" id="KW-0805">Transcription regulation</keyword>
<feature type="domain" description="IclR-ED" evidence="5">
    <location>
        <begin position="61"/>
        <end position="242"/>
    </location>
</feature>
<dbReference type="Proteomes" id="UP000829069">
    <property type="component" value="Chromosome"/>
</dbReference>
<evidence type="ECO:0000313" key="6">
    <source>
        <dbReference type="EMBL" id="UNK45687.1"/>
    </source>
</evidence>
<evidence type="ECO:0000256" key="3">
    <source>
        <dbReference type="ARBA" id="ARBA00023163"/>
    </source>
</evidence>
<dbReference type="PROSITE" id="PS51077">
    <property type="entry name" value="HTH_ICLR"/>
    <property type="match status" value="1"/>
</dbReference>
<dbReference type="Pfam" id="PF01614">
    <property type="entry name" value="IclR_C"/>
    <property type="match status" value="1"/>
</dbReference>
<organism evidence="6 7">
    <name type="scientific">Arthrobacter sulfonylureivorans</name>
    <dbReference type="NCBI Taxonomy" id="2486855"/>
    <lineage>
        <taxon>Bacteria</taxon>
        <taxon>Bacillati</taxon>
        <taxon>Actinomycetota</taxon>
        <taxon>Actinomycetes</taxon>
        <taxon>Micrococcales</taxon>
        <taxon>Micrococcaceae</taxon>
        <taxon>Arthrobacter</taxon>
    </lineage>
</organism>
<feature type="domain" description="HTH iclR-type" evidence="4">
    <location>
        <begin position="6"/>
        <end position="67"/>
    </location>
</feature>
<dbReference type="SMART" id="SM00346">
    <property type="entry name" value="HTH_ICLR"/>
    <property type="match status" value="1"/>
</dbReference>
<dbReference type="Gene3D" id="3.30.450.40">
    <property type="match status" value="1"/>
</dbReference>
<keyword evidence="3" id="KW-0804">Transcription</keyword>
<dbReference type="InterPro" id="IPR029016">
    <property type="entry name" value="GAF-like_dom_sf"/>
</dbReference>
<keyword evidence="2" id="KW-0238">DNA-binding</keyword>